<feature type="compositionally biased region" description="Polar residues" evidence="4">
    <location>
        <begin position="49"/>
        <end position="84"/>
    </location>
</feature>
<dbReference type="GO" id="GO:0003700">
    <property type="term" value="F:DNA-binding transcription factor activity"/>
    <property type="evidence" value="ECO:0007669"/>
    <property type="project" value="TreeGrafter"/>
</dbReference>
<feature type="region of interest" description="Disordered" evidence="4">
    <location>
        <begin position="235"/>
        <end position="336"/>
    </location>
</feature>
<dbReference type="AlphaFoldDB" id="A0A3D8QEN6"/>
<evidence type="ECO:0000256" key="3">
    <source>
        <dbReference type="SAM" id="Coils"/>
    </source>
</evidence>
<evidence type="ECO:0000256" key="1">
    <source>
        <dbReference type="ARBA" id="ARBA00023125"/>
    </source>
</evidence>
<keyword evidence="7" id="KW-1185">Reference proteome</keyword>
<dbReference type="GO" id="GO:0045944">
    <property type="term" value="P:positive regulation of transcription by RNA polymerase II"/>
    <property type="evidence" value="ECO:0007669"/>
    <property type="project" value="TreeGrafter"/>
</dbReference>
<protein>
    <recommendedName>
        <fullName evidence="5">BHLH domain-containing protein</fullName>
    </recommendedName>
</protein>
<dbReference type="GO" id="GO:0046983">
    <property type="term" value="F:protein dimerization activity"/>
    <property type="evidence" value="ECO:0007669"/>
    <property type="project" value="InterPro"/>
</dbReference>
<feature type="compositionally biased region" description="Polar residues" evidence="4">
    <location>
        <begin position="492"/>
        <end position="504"/>
    </location>
</feature>
<dbReference type="PANTHER" id="PTHR10328">
    <property type="entry name" value="PROTEIN MAX MYC-ASSOCIATED FACTOR X"/>
    <property type="match status" value="1"/>
</dbReference>
<keyword evidence="1" id="KW-0238">DNA-binding</keyword>
<dbReference type="GO" id="GO:0090575">
    <property type="term" value="C:RNA polymerase II transcription regulator complex"/>
    <property type="evidence" value="ECO:0007669"/>
    <property type="project" value="TreeGrafter"/>
</dbReference>
<keyword evidence="2" id="KW-0539">Nucleus</keyword>
<organism evidence="6 7">
    <name type="scientific">Coleophoma crateriformis</name>
    <dbReference type="NCBI Taxonomy" id="565419"/>
    <lineage>
        <taxon>Eukaryota</taxon>
        <taxon>Fungi</taxon>
        <taxon>Dikarya</taxon>
        <taxon>Ascomycota</taxon>
        <taxon>Pezizomycotina</taxon>
        <taxon>Leotiomycetes</taxon>
        <taxon>Helotiales</taxon>
        <taxon>Dermateaceae</taxon>
        <taxon>Coleophoma</taxon>
    </lineage>
</organism>
<dbReference type="GO" id="GO:0003677">
    <property type="term" value="F:DNA binding"/>
    <property type="evidence" value="ECO:0007669"/>
    <property type="project" value="UniProtKB-KW"/>
</dbReference>
<feature type="compositionally biased region" description="Polar residues" evidence="4">
    <location>
        <begin position="293"/>
        <end position="303"/>
    </location>
</feature>
<dbReference type="InterPro" id="IPR011598">
    <property type="entry name" value="bHLH_dom"/>
</dbReference>
<evidence type="ECO:0000313" key="7">
    <source>
        <dbReference type="Proteomes" id="UP000256328"/>
    </source>
</evidence>
<sequence>MSRTYDAGDMARMKSHTATKAPNGLDKVLNQPEEQPRDSGFFATDSKHTSMNSTNALTPSSGGYQSSPAEGNTPSPVAITNDNGGQPLASPMSAMSVASMVSPTTAEHGIPTRNSAGYTNGDSRRESVSSSMYHNLGELRINGGASPFASQNPSSTSLQESLQQQRNPGERPTYTRFSNSYQPSTVRAPAEAYGGSNGKKAPAITGPAPGSIARAAEATKGQAWAFPEVEVQVQQRMPATRPGADGSSQVYESSRRSSMASIASSQFTTESRYPSSQRRLEDGMPAGDFNRLSRASSEFQGAGQTHHHHQLTRLQSEEASSPTGSAQPYSRTPELRVTHKLAERKRRTEMKELFERLAAKLPSDGRSTKSSKWETLSKACTEIDRMQAVNSSLQSQMVALQQHCQHRDMQLSQVDAVSKEHAMAKGELNDLKHEAGGLQHENANLKHEIAALRAALSNAGVNPPAPGLPMQWGPPQTNGHERQELPPIRSLPQVSNFTSTSQAMTGVEYPSQAIPSTGFGDRRPY</sequence>
<keyword evidence="3" id="KW-0175">Coiled coil</keyword>
<name>A0A3D8QEN6_9HELO</name>
<gene>
    <name evidence="6" type="ORF">BP5796_11803</name>
</gene>
<dbReference type="PANTHER" id="PTHR10328:SF15">
    <property type="entry name" value="BHLH TRANSCRIPTION FACTOR"/>
    <property type="match status" value="1"/>
</dbReference>
<evidence type="ECO:0000256" key="2">
    <source>
        <dbReference type="ARBA" id="ARBA00023242"/>
    </source>
</evidence>
<dbReference type="SMART" id="SM00353">
    <property type="entry name" value="HLH"/>
    <property type="match status" value="1"/>
</dbReference>
<dbReference type="SUPFAM" id="SSF47459">
    <property type="entry name" value="HLH, helix-loop-helix DNA-binding domain"/>
    <property type="match status" value="1"/>
</dbReference>
<accession>A0A3D8QEN6</accession>
<evidence type="ECO:0000256" key="4">
    <source>
        <dbReference type="SAM" id="MobiDB-lite"/>
    </source>
</evidence>
<dbReference type="PROSITE" id="PS50888">
    <property type="entry name" value="BHLH"/>
    <property type="match status" value="1"/>
</dbReference>
<dbReference type="InterPro" id="IPR036638">
    <property type="entry name" value="HLH_DNA-bd_sf"/>
</dbReference>
<feature type="region of interest" description="Disordered" evidence="4">
    <location>
        <begin position="1"/>
        <end position="208"/>
    </location>
</feature>
<feature type="compositionally biased region" description="Polar residues" evidence="4">
    <location>
        <begin position="175"/>
        <end position="185"/>
    </location>
</feature>
<feature type="compositionally biased region" description="Polar residues" evidence="4">
    <location>
        <begin position="266"/>
        <end position="277"/>
    </location>
</feature>
<comment type="caution">
    <text evidence="6">The sequence shown here is derived from an EMBL/GenBank/DDBJ whole genome shotgun (WGS) entry which is preliminary data.</text>
</comment>
<feature type="compositionally biased region" description="Polar residues" evidence="4">
    <location>
        <begin position="312"/>
        <end position="330"/>
    </location>
</feature>
<feature type="compositionally biased region" description="Low complexity" evidence="4">
    <location>
        <begin position="256"/>
        <end position="265"/>
    </location>
</feature>
<evidence type="ECO:0000259" key="5">
    <source>
        <dbReference type="PROSITE" id="PS50888"/>
    </source>
</evidence>
<dbReference type="EMBL" id="PDLN01000019">
    <property type="protein sequence ID" value="RDW60197.1"/>
    <property type="molecule type" value="Genomic_DNA"/>
</dbReference>
<dbReference type="Gene3D" id="4.10.280.10">
    <property type="entry name" value="Helix-loop-helix DNA-binding domain"/>
    <property type="match status" value="1"/>
</dbReference>
<reference evidence="6 7" key="1">
    <citation type="journal article" date="2018" name="IMA Fungus">
        <title>IMA Genome-F 9: Draft genome sequence of Annulohypoxylon stygium, Aspergillus mulundensis, Berkeleyomyces basicola (syn. Thielaviopsis basicola), Ceratocystis smalleyi, two Cercospora beticola strains, Coleophoma cylindrospora, Fusarium fracticaudum, Phialophora cf. hyalina, and Morchella septimelata.</title>
        <authorList>
            <person name="Wingfield B.D."/>
            <person name="Bills G.F."/>
            <person name="Dong Y."/>
            <person name="Huang W."/>
            <person name="Nel W.J."/>
            <person name="Swalarsk-Parry B.S."/>
            <person name="Vaghefi N."/>
            <person name="Wilken P.M."/>
            <person name="An Z."/>
            <person name="de Beer Z.W."/>
            <person name="De Vos L."/>
            <person name="Chen L."/>
            <person name="Duong T.A."/>
            <person name="Gao Y."/>
            <person name="Hammerbacher A."/>
            <person name="Kikkert J.R."/>
            <person name="Li Y."/>
            <person name="Li H."/>
            <person name="Li K."/>
            <person name="Li Q."/>
            <person name="Liu X."/>
            <person name="Ma X."/>
            <person name="Naidoo K."/>
            <person name="Pethybridge S.J."/>
            <person name="Sun J."/>
            <person name="Steenkamp E.T."/>
            <person name="van der Nest M.A."/>
            <person name="van Wyk S."/>
            <person name="Wingfield M.J."/>
            <person name="Xiong C."/>
            <person name="Yue Q."/>
            <person name="Zhang X."/>
        </authorList>
    </citation>
    <scope>NUCLEOTIDE SEQUENCE [LARGE SCALE GENOMIC DNA]</scope>
    <source>
        <strain evidence="6 7">BP5796</strain>
    </source>
</reference>
<dbReference type="Proteomes" id="UP000256328">
    <property type="component" value="Unassembled WGS sequence"/>
</dbReference>
<feature type="region of interest" description="Disordered" evidence="4">
    <location>
        <begin position="462"/>
        <end position="525"/>
    </location>
</feature>
<feature type="domain" description="BHLH" evidence="5">
    <location>
        <begin position="334"/>
        <end position="386"/>
    </location>
</feature>
<proteinExistence type="predicted"/>
<evidence type="ECO:0000313" key="6">
    <source>
        <dbReference type="EMBL" id="RDW60197.1"/>
    </source>
</evidence>
<dbReference type="OrthoDB" id="8964853at2759"/>
<feature type="compositionally biased region" description="Low complexity" evidence="4">
    <location>
        <begin position="154"/>
        <end position="165"/>
    </location>
</feature>
<feature type="compositionally biased region" description="Polar residues" evidence="4">
    <location>
        <begin position="112"/>
        <end position="121"/>
    </location>
</feature>
<feature type="compositionally biased region" description="Low complexity" evidence="4">
    <location>
        <begin position="89"/>
        <end position="103"/>
    </location>
</feature>
<dbReference type="Pfam" id="PF00010">
    <property type="entry name" value="HLH"/>
    <property type="match status" value="1"/>
</dbReference>
<feature type="coiled-coil region" evidence="3">
    <location>
        <begin position="414"/>
        <end position="455"/>
    </location>
</feature>